<name>C8X1Y1_DESRD</name>
<protein>
    <submittedName>
        <fullName evidence="1">Uncharacterized protein</fullName>
    </submittedName>
</protein>
<proteinExistence type="predicted"/>
<gene>
    <name evidence="1" type="ordered locus">Dret_1265</name>
</gene>
<evidence type="ECO:0000313" key="1">
    <source>
        <dbReference type="EMBL" id="ACV68553.1"/>
    </source>
</evidence>
<keyword evidence="2" id="KW-1185">Reference proteome</keyword>
<dbReference type="AlphaFoldDB" id="C8X1Y1"/>
<accession>C8X1Y1</accession>
<dbReference type="RefSeq" id="WP_015751700.1">
    <property type="nucleotide sequence ID" value="NC_013223.1"/>
</dbReference>
<dbReference type="EMBL" id="CP001734">
    <property type="protein sequence ID" value="ACV68553.1"/>
    <property type="molecule type" value="Genomic_DNA"/>
</dbReference>
<dbReference type="Proteomes" id="UP000001052">
    <property type="component" value="Chromosome"/>
</dbReference>
<dbReference type="OrthoDB" id="282813at2"/>
<dbReference type="eggNOG" id="ENOG5033EG5">
    <property type="taxonomic scope" value="Bacteria"/>
</dbReference>
<dbReference type="KEGG" id="drt:Dret_1265"/>
<reference evidence="2" key="1">
    <citation type="submission" date="2009-09" db="EMBL/GenBank/DDBJ databases">
        <title>The complete chromosome of Desulfohalobium retbaense DSM 5692.</title>
        <authorList>
            <consortium name="US DOE Joint Genome Institute (JGI-PGF)"/>
            <person name="Lucas S."/>
            <person name="Copeland A."/>
            <person name="Lapidus A."/>
            <person name="Glavina del Rio T."/>
            <person name="Dalin E."/>
            <person name="Tice H."/>
            <person name="Bruce D."/>
            <person name="Goodwin L."/>
            <person name="Pitluck S."/>
            <person name="Kyrpides N."/>
            <person name="Mavromatis K."/>
            <person name="Ivanova N."/>
            <person name="Mikhailova N."/>
            <person name="Munk A.C."/>
            <person name="Brettin T."/>
            <person name="Detter J.C."/>
            <person name="Han C."/>
            <person name="Tapia R."/>
            <person name="Larimer F."/>
            <person name="Land M."/>
            <person name="Hauser L."/>
            <person name="Markowitz V."/>
            <person name="Cheng J.-F."/>
            <person name="Hugenholtz P."/>
            <person name="Woyke T."/>
            <person name="Wu D."/>
            <person name="Spring S."/>
            <person name="Klenk H.-P."/>
            <person name="Eisen J.A."/>
        </authorList>
    </citation>
    <scope>NUCLEOTIDE SEQUENCE [LARGE SCALE GENOMIC DNA]</scope>
    <source>
        <strain evidence="2">DSM 5692</strain>
    </source>
</reference>
<sequence>MQPTPFDPEYDYPPLPFTEAICRLARELKRAGLPWHAHVGCFVWDPDRALPVESPFPHRIYFILNLGHFVKLLGDVDTLERSLVWLPTWYQIRTLAQERGVPVPQEHSNPETDLRDLYKAVLTHLQS</sequence>
<organism evidence="1 2">
    <name type="scientific">Desulfohalobium retbaense (strain ATCC 49708 / DSM 5692 / JCM 16813 / HR100)</name>
    <dbReference type="NCBI Taxonomy" id="485915"/>
    <lineage>
        <taxon>Bacteria</taxon>
        <taxon>Pseudomonadati</taxon>
        <taxon>Thermodesulfobacteriota</taxon>
        <taxon>Desulfovibrionia</taxon>
        <taxon>Desulfovibrionales</taxon>
        <taxon>Desulfohalobiaceae</taxon>
        <taxon>Desulfohalobium</taxon>
    </lineage>
</organism>
<reference evidence="1 2" key="2">
    <citation type="journal article" date="2010" name="Stand. Genomic Sci.">
        <title>Complete genome sequence of Desulfohalobium retbaense type strain (HR(100)).</title>
        <authorList>
            <person name="Spring S."/>
            <person name="Nolan M."/>
            <person name="Lapidus A."/>
            <person name="Glavina Del Rio T."/>
            <person name="Copeland A."/>
            <person name="Tice H."/>
            <person name="Cheng J.F."/>
            <person name="Lucas S."/>
            <person name="Land M."/>
            <person name="Chen F."/>
            <person name="Bruce D."/>
            <person name="Goodwin L."/>
            <person name="Pitluck S."/>
            <person name="Ivanova N."/>
            <person name="Mavromatis K."/>
            <person name="Mikhailova N."/>
            <person name="Pati A."/>
            <person name="Chen A."/>
            <person name="Palaniappan K."/>
            <person name="Hauser L."/>
            <person name="Chang Y.J."/>
            <person name="Jeffries C.D."/>
            <person name="Munk C."/>
            <person name="Kiss H."/>
            <person name="Chain P."/>
            <person name="Han C."/>
            <person name="Brettin T."/>
            <person name="Detter J.C."/>
            <person name="Schuler E."/>
            <person name="Goker M."/>
            <person name="Rohde M."/>
            <person name="Bristow J."/>
            <person name="Eisen J.A."/>
            <person name="Markowitz V."/>
            <person name="Hugenholtz P."/>
            <person name="Kyrpides N.C."/>
            <person name="Klenk H.P."/>
        </authorList>
    </citation>
    <scope>NUCLEOTIDE SEQUENCE [LARGE SCALE GENOMIC DNA]</scope>
    <source>
        <strain evidence="1 2">DSM 5692</strain>
    </source>
</reference>
<evidence type="ECO:0000313" key="2">
    <source>
        <dbReference type="Proteomes" id="UP000001052"/>
    </source>
</evidence>
<dbReference type="HOGENOM" id="CLU_1944728_0_0_7"/>